<dbReference type="EMBL" id="CAACVG010010906">
    <property type="protein sequence ID" value="VEN56946.1"/>
    <property type="molecule type" value="Genomic_DNA"/>
</dbReference>
<organism evidence="1 2">
    <name type="scientific">Callosobruchus maculatus</name>
    <name type="common">Southern cowpea weevil</name>
    <name type="synonym">Pulse bruchid</name>
    <dbReference type="NCBI Taxonomy" id="64391"/>
    <lineage>
        <taxon>Eukaryota</taxon>
        <taxon>Metazoa</taxon>
        <taxon>Ecdysozoa</taxon>
        <taxon>Arthropoda</taxon>
        <taxon>Hexapoda</taxon>
        <taxon>Insecta</taxon>
        <taxon>Pterygota</taxon>
        <taxon>Neoptera</taxon>
        <taxon>Endopterygota</taxon>
        <taxon>Coleoptera</taxon>
        <taxon>Polyphaga</taxon>
        <taxon>Cucujiformia</taxon>
        <taxon>Chrysomeloidea</taxon>
        <taxon>Chrysomelidae</taxon>
        <taxon>Bruchinae</taxon>
        <taxon>Bruchini</taxon>
        <taxon>Callosobruchus</taxon>
    </lineage>
</organism>
<dbReference type="AlphaFoldDB" id="A0A653DAR2"/>
<dbReference type="OrthoDB" id="6783326at2759"/>
<keyword evidence="2" id="KW-1185">Reference proteome</keyword>
<evidence type="ECO:0000313" key="2">
    <source>
        <dbReference type="Proteomes" id="UP000410492"/>
    </source>
</evidence>
<gene>
    <name evidence="1" type="ORF">CALMAC_LOCUS15700</name>
</gene>
<dbReference type="Proteomes" id="UP000410492">
    <property type="component" value="Unassembled WGS sequence"/>
</dbReference>
<reference evidence="1 2" key="1">
    <citation type="submission" date="2019-01" db="EMBL/GenBank/DDBJ databases">
        <authorList>
            <person name="Sayadi A."/>
        </authorList>
    </citation>
    <scope>NUCLEOTIDE SEQUENCE [LARGE SCALE GENOMIC DNA]</scope>
</reference>
<sequence>QNERLLATSYWNAINNAPTLKNNCSARDLRCILDTFRENIAALDLLGFPTEHWQFPLFNMLLGRLNTSIRTAFEIEHSKIKFPTYQNLTEFLNNHCRALESVQIASSTSYSQNSQQPTNSHPNRKQHNYNQYQKYPTQSYVSNIQDQNKQNSQILDSLIINLVDLTHIQHRTLKLLQHIIQTIQMLTVTETSTLQYSISVDYAIRIHITIFRNALCL</sequence>
<name>A0A653DAR2_CALMS</name>
<feature type="non-terminal residue" evidence="1">
    <location>
        <position position="1"/>
    </location>
</feature>
<protein>
    <submittedName>
        <fullName evidence="1">Uncharacterized protein</fullName>
    </submittedName>
</protein>
<evidence type="ECO:0000313" key="1">
    <source>
        <dbReference type="EMBL" id="VEN56946.1"/>
    </source>
</evidence>
<proteinExistence type="predicted"/>
<accession>A0A653DAR2</accession>